<name>A0AAN8XDD9_HALRR</name>
<dbReference type="AlphaFoldDB" id="A0AAN8XDD9"/>
<evidence type="ECO:0000313" key="3">
    <source>
        <dbReference type="Proteomes" id="UP001381693"/>
    </source>
</evidence>
<feature type="region of interest" description="Disordered" evidence="1">
    <location>
        <begin position="260"/>
        <end position="292"/>
    </location>
</feature>
<comment type="caution">
    <text evidence="2">The sequence shown here is derived from an EMBL/GenBank/DDBJ whole genome shotgun (WGS) entry which is preliminary data.</text>
</comment>
<sequence length="357" mass="40904">MAIIVYYLSINKKRFNERPSKFSNLGRPEQCKNLFTIEKGAPDDVWKPDKYEALSRQLPSLLPEKIDAIYNYSTVIYPGTRLQRMNYTIPYIPCKIRPYTAEDVGQCSVKRIASGSSTWIALVGDSTVRFKLHEFLNFLPPDLTYSFFLGDREVSRQEFYDAVIFHKNRPPTFDIIGKLSTSGRGNLPLQRLNTSMEDRIRMQTTSRANVISNKTDQSYVANSRTKYELNWSNDPLNGTSFNGNDSVDNDFYQNNKINLVNNGQREGKDKQASNTNNVEEEEPEEKIEFNYTDEDLLETQVPRGSYQFRLSLIWAPAGSRRSHPASMGGPKVKKIQEWLDTGMIPDVIVVGKYSTLE</sequence>
<reference evidence="2 3" key="1">
    <citation type="submission" date="2023-11" db="EMBL/GenBank/DDBJ databases">
        <title>Halocaridina rubra genome assembly.</title>
        <authorList>
            <person name="Smith C."/>
        </authorList>
    </citation>
    <scope>NUCLEOTIDE SEQUENCE [LARGE SCALE GENOMIC DNA]</scope>
    <source>
        <strain evidence="2">EP-1</strain>
        <tissue evidence="2">Whole</tissue>
    </source>
</reference>
<dbReference type="EMBL" id="JAXCGZ010009489">
    <property type="protein sequence ID" value="KAK7077015.1"/>
    <property type="molecule type" value="Genomic_DNA"/>
</dbReference>
<protein>
    <submittedName>
        <fullName evidence="2">Uncharacterized protein</fullName>
    </submittedName>
</protein>
<evidence type="ECO:0000313" key="2">
    <source>
        <dbReference type="EMBL" id="KAK7077015.1"/>
    </source>
</evidence>
<gene>
    <name evidence="2" type="ORF">SK128_015543</name>
</gene>
<dbReference type="Proteomes" id="UP001381693">
    <property type="component" value="Unassembled WGS sequence"/>
</dbReference>
<organism evidence="2 3">
    <name type="scientific">Halocaridina rubra</name>
    <name type="common">Hawaiian red shrimp</name>
    <dbReference type="NCBI Taxonomy" id="373956"/>
    <lineage>
        <taxon>Eukaryota</taxon>
        <taxon>Metazoa</taxon>
        <taxon>Ecdysozoa</taxon>
        <taxon>Arthropoda</taxon>
        <taxon>Crustacea</taxon>
        <taxon>Multicrustacea</taxon>
        <taxon>Malacostraca</taxon>
        <taxon>Eumalacostraca</taxon>
        <taxon>Eucarida</taxon>
        <taxon>Decapoda</taxon>
        <taxon>Pleocyemata</taxon>
        <taxon>Caridea</taxon>
        <taxon>Atyoidea</taxon>
        <taxon>Atyidae</taxon>
        <taxon>Halocaridina</taxon>
    </lineage>
</organism>
<accession>A0AAN8XDD9</accession>
<proteinExistence type="predicted"/>
<keyword evidence="3" id="KW-1185">Reference proteome</keyword>
<feature type="compositionally biased region" description="Acidic residues" evidence="1">
    <location>
        <begin position="278"/>
        <end position="292"/>
    </location>
</feature>
<evidence type="ECO:0000256" key="1">
    <source>
        <dbReference type="SAM" id="MobiDB-lite"/>
    </source>
</evidence>